<name>A0A9P7FLU5_9AGAR</name>
<dbReference type="Proteomes" id="UP000775547">
    <property type="component" value="Unassembled WGS sequence"/>
</dbReference>
<feature type="non-terminal residue" evidence="2">
    <location>
        <position position="70"/>
    </location>
</feature>
<gene>
    <name evidence="2" type="ORF">DXG03_008056</name>
</gene>
<protein>
    <submittedName>
        <fullName evidence="2">Uncharacterized protein</fullName>
    </submittedName>
</protein>
<evidence type="ECO:0000313" key="2">
    <source>
        <dbReference type="EMBL" id="KAG5633200.1"/>
    </source>
</evidence>
<evidence type="ECO:0000313" key="3">
    <source>
        <dbReference type="Proteomes" id="UP000775547"/>
    </source>
</evidence>
<keyword evidence="3" id="KW-1185">Reference proteome</keyword>
<organism evidence="2 3">
    <name type="scientific">Asterophora parasitica</name>
    <dbReference type="NCBI Taxonomy" id="117018"/>
    <lineage>
        <taxon>Eukaryota</taxon>
        <taxon>Fungi</taxon>
        <taxon>Dikarya</taxon>
        <taxon>Basidiomycota</taxon>
        <taxon>Agaricomycotina</taxon>
        <taxon>Agaricomycetes</taxon>
        <taxon>Agaricomycetidae</taxon>
        <taxon>Agaricales</taxon>
        <taxon>Tricholomatineae</taxon>
        <taxon>Lyophyllaceae</taxon>
        <taxon>Asterophora</taxon>
    </lineage>
</organism>
<comment type="caution">
    <text evidence="2">The sequence shown here is derived from an EMBL/GenBank/DDBJ whole genome shotgun (WGS) entry which is preliminary data.</text>
</comment>
<proteinExistence type="predicted"/>
<reference evidence="2" key="1">
    <citation type="submission" date="2020-07" db="EMBL/GenBank/DDBJ databases">
        <authorList>
            <person name="Nieuwenhuis M."/>
            <person name="Van De Peppel L.J.J."/>
        </authorList>
    </citation>
    <scope>NUCLEOTIDE SEQUENCE</scope>
    <source>
        <strain evidence="2">AP01</strain>
        <tissue evidence="2">Mycelium</tissue>
    </source>
</reference>
<feature type="region of interest" description="Disordered" evidence="1">
    <location>
        <begin position="35"/>
        <end position="70"/>
    </location>
</feature>
<dbReference type="EMBL" id="JABCKV010006335">
    <property type="protein sequence ID" value="KAG5633200.1"/>
    <property type="molecule type" value="Genomic_DNA"/>
</dbReference>
<dbReference type="OrthoDB" id="2563277at2759"/>
<sequence>MRWGALGEVTNVPAVTVPKEAPALLKVKAEEKDKWWSIGRGRKDSKEKTNKSRAKSPEPTTVRDPYPRSK</sequence>
<evidence type="ECO:0000256" key="1">
    <source>
        <dbReference type="SAM" id="MobiDB-lite"/>
    </source>
</evidence>
<accession>A0A9P7FLU5</accession>
<reference evidence="2" key="2">
    <citation type="submission" date="2021-10" db="EMBL/GenBank/DDBJ databases">
        <title>Phylogenomics reveals ancestral predisposition of the termite-cultivated fungus Termitomyces towards a domesticated lifestyle.</title>
        <authorList>
            <person name="Auxier B."/>
            <person name="Grum-Grzhimaylo A."/>
            <person name="Cardenas M.E."/>
            <person name="Lodge J.D."/>
            <person name="Laessoe T."/>
            <person name="Pedersen O."/>
            <person name="Smith M.E."/>
            <person name="Kuyper T.W."/>
            <person name="Franco-Molano E.A."/>
            <person name="Baroni T.J."/>
            <person name="Aanen D.K."/>
        </authorList>
    </citation>
    <scope>NUCLEOTIDE SEQUENCE</scope>
    <source>
        <strain evidence="2">AP01</strain>
        <tissue evidence="2">Mycelium</tissue>
    </source>
</reference>
<feature type="compositionally biased region" description="Basic and acidic residues" evidence="1">
    <location>
        <begin position="35"/>
        <end position="50"/>
    </location>
</feature>
<dbReference type="AlphaFoldDB" id="A0A9P7FLU5"/>